<evidence type="ECO:0000313" key="2">
    <source>
        <dbReference type="EMBL" id="UWX64023.1"/>
    </source>
</evidence>
<evidence type="ECO:0000313" key="3">
    <source>
        <dbReference type="Proteomes" id="UP001060261"/>
    </source>
</evidence>
<dbReference type="RefSeq" id="WP_260560299.1">
    <property type="nucleotide sequence ID" value="NZ_BAABEC010000020.1"/>
</dbReference>
<accession>A0ABY5YG59</accession>
<feature type="transmembrane region" description="Helical" evidence="1">
    <location>
        <begin position="50"/>
        <end position="68"/>
    </location>
</feature>
<keyword evidence="3" id="KW-1185">Reference proteome</keyword>
<evidence type="ECO:0000256" key="1">
    <source>
        <dbReference type="SAM" id="Phobius"/>
    </source>
</evidence>
<feature type="transmembrane region" description="Helical" evidence="1">
    <location>
        <begin position="21"/>
        <end position="38"/>
    </location>
</feature>
<reference evidence="2" key="1">
    <citation type="submission" date="2022-09" db="EMBL/GenBank/DDBJ databases">
        <title>genome sequence of Deinococcus rubellus.</title>
        <authorList>
            <person name="Srinivasan S."/>
        </authorList>
    </citation>
    <scope>NUCLEOTIDE SEQUENCE</scope>
    <source>
        <strain evidence="2">Ant6</strain>
    </source>
</reference>
<keyword evidence="1" id="KW-1133">Transmembrane helix</keyword>
<dbReference type="EMBL" id="CP104213">
    <property type="protein sequence ID" value="UWX64023.1"/>
    <property type="molecule type" value="Genomic_DNA"/>
</dbReference>
<name>A0ABY5YG59_9DEIO</name>
<proteinExistence type="predicted"/>
<sequence length="129" mass="13834">MNEQTSLQSQAQQGGHTSLSLPGLPAAAVLLVLAVAFTVDGTLGDRAGGLYLFIPLAAVLGQAINLMLKLGYLPRSMYGALFGVCIPAFIGLSILLHFSLDQVWLPLLFVGLAFKRLIPGRRFAARLRR</sequence>
<organism evidence="2 3">
    <name type="scientific">Deinococcus rubellus</name>
    <dbReference type="NCBI Taxonomy" id="1889240"/>
    <lineage>
        <taxon>Bacteria</taxon>
        <taxon>Thermotogati</taxon>
        <taxon>Deinococcota</taxon>
        <taxon>Deinococci</taxon>
        <taxon>Deinococcales</taxon>
        <taxon>Deinococcaceae</taxon>
        <taxon>Deinococcus</taxon>
    </lineage>
</organism>
<feature type="transmembrane region" description="Helical" evidence="1">
    <location>
        <begin position="80"/>
        <end position="97"/>
    </location>
</feature>
<keyword evidence="1" id="KW-0812">Transmembrane</keyword>
<dbReference type="Proteomes" id="UP001060261">
    <property type="component" value="Chromosome"/>
</dbReference>
<keyword evidence="1" id="KW-0472">Membrane</keyword>
<protein>
    <submittedName>
        <fullName evidence="2">Uncharacterized protein</fullName>
    </submittedName>
</protein>
<gene>
    <name evidence="2" type="ORF">N0D28_15115</name>
</gene>